<evidence type="ECO:0000313" key="3">
    <source>
        <dbReference type="Proteomes" id="UP000077202"/>
    </source>
</evidence>
<comment type="caution">
    <text evidence="2">The sequence shown here is derived from an EMBL/GenBank/DDBJ whole genome shotgun (WGS) entry which is preliminary data.</text>
</comment>
<evidence type="ECO:0000313" key="2">
    <source>
        <dbReference type="EMBL" id="OAE23320.1"/>
    </source>
</evidence>
<keyword evidence="1" id="KW-0175">Coiled coil</keyword>
<dbReference type="EMBL" id="LVLJ01002889">
    <property type="protein sequence ID" value="OAE23320.1"/>
    <property type="molecule type" value="Genomic_DNA"/>
</dbReference>
<accession>A0A176VR23</accession>
<gene>
    <name evidence="2" type="ORF">AXG93_3390s1050</name>
</gene>
<keyword evidence="3" id="KW-1185">Reference proteome</keyword>
<evidence type="ECO:0000256" key="1">
    <source>
        <dbReference type="SAM" id="Coils"/>
    </source>
</evidence>
<feature type="coiled-coil region" evidence="1">
    <location>
        <begin position="136"/>
        <end position="170"/>
    </location>
</feature>
<feature type="coiled-coil region" evidence="1">
    <location>
        <begin position="2"/>
        <end position="75"/>
    </location>
</feature>
<dbReference type="AlphaFoldDB" id="A0A176VR23"/>
<organism evidence="2 3">
    <name type="scientific">Marchantia polymorpha subsp. ruderalis</name>
    <dbReference type="NCBI Taxonomy" id="1480154"/>
    <lineage>
        <taxon>Eukaryota</taxon>
        <taxon>Viridiplantae</taxon>
        <taxon>Streptophyta</taxon>
        <taxon>Embryophyta</taxon>
        <taxon>Marchantiophyta</taxon>
        <taxon>Marchantiopsida</taxon>
        <taxon>Marchantiidae</taxon>
        <taxon>Marchantiales</taxon>
        <taxon>Marchantiaceae</taxon>
        <taxon>Marchantia</taxon>
    </lineage>
</organism>
<sequence>MIVDLLTRLEKSREAYDEAIKQSERLIITAEKREKKHIEELALLEARRAEEVCIAEELRSKTVEAKTAKEDLRRKVSEIEGKCEAEIRCAEELSTSLTEEVWKHEEELADWTKKLTDCESARTSEIECELKVELGCRRLRKQLDKADMRSQELQRRMEKAEEAYRHLQDETTDGLKLRLEKCLNVEVEIVNELKMNGLKSAKLRMCLRRGLWKKTKMEKSKPRQSLWVNAFSLRINLMRLRAKDLRKKIFRPKMKKSLEATPLEKFVATGGKTITEKPTLPSCQVSSGTVEFDKGEGLLACETKSRKFDVADLLNEPIVLLMKHLDMKMVKYYVPTTSAGSYVELVHRSTKAKAATNAGVTKWIAILTSKCATVTLTL</sequence>
<proteinExistence type="predicted"/>
<name>A0A176VR23_MARPO</name>
<protein>
    <submittedName>
        <fullName evidence="2">Uncharacterized protein</fullName>
    </submittedName>
</protein>
<dbReference type="Proteomes" id="UP000077202">
    <property type="component" value="Unassembled WGS sequence"/>
</dbReference>
<reference evidence="2" key="1">
    <citation type="submission" date="2016-03" db="EMBL/GenBank/DDBJ databases">
        <title>Mechanisms controlling the formation of the plant cell surface in tip-growing cells are functionally conserved among land plants.</title>
        <authorList>
            <person name="Honkanen S."/>
            <person name="Jones V.A."/>
            <person name="Morieri G."/>
            <person name="Champion C."/>
            <person name="Hetherington A.J."/>
            <person name="Kelly S."/>
            <person name="Saint-Marcoux D."/>
            <person name="Proust H."/>
            <person name="Prescott H."/>
            <person name="Dolan L."/>
        </authorList>
    </citation>
    <scope>NUCLEOTIDE SEQUENCE [LARGE SCALE GENOMIC DNA]</scope>
    <source>
        <tissue evidence="2">Whole gametophyte</tissue>
    </source>
</reference>